<accession>A0A934KJA5</accession>
<dbReference type="InterPro" id="IPR002881">
    <property type="entry name" value="DUF58"/>
</dbReference>
<keyword evidence="1" id="KW-0812">Transmembrane</keyword>
<dbReference type="PANTHER" id="PTHR33608:SF14">
    <property type="entry name" value="POSSIBLE CONSERVED SECRETED PROTEIN"/>
    <property type="match status" value="1"/>
</dbReference>
<reference evidence="3 4" key="1">
    <citation type="submission" date="2020-10" db="EMBL/GenBank/DDBJ databases">
        <title>Ca. Dormibacterota MAGs.</title>
        <authorList>
            <person name="Montgomery K."/>
        </authorList>
    </citation>
    <scope>NUCLEOTIDE SEQUENCE [LARGE SCALE GENOMIC DNA]</scope>
    <source>
        <strain evidence="3">SC8811_S16_3</strain>
    </source>
</reference>
<dbReference type="Proteomes" id="UP000620075">
    <property type="component" value="Unassembled WGS sequence"/>
</dbReference>
<dbReference type="EMBL" id="JAEKNQ010000040">
    <property type="protein sequence ID" value="MBJ7603773.1"/>
    <property type="molecule type" value="Genomic_DNA"/>
</dbReference>
<keyword evidence="1" id="KW-1133">Transmembrane helix</keyword>
<feature type="domain" description="DUF58" evidence="2">
    <location>
        <begin position="211"/>
        <end position="372"/>
    </location>
</feature>
<protein>
    <submittedName>
        <fullName evidence="3">DUF58 domain-containing protein</fullName>
    </submittedName>
</protein>
<dbReference type="Pfam" id="PF01882">
    <property type="entry name" value="DUF58"/>
    <property type="match status" value="1"/>
</dbReference>
<keyword evidence="1" id="KW-0472">Membrane</keyword>
<evidence type="ECO:0000313" key="3">
    <source>
        <dbReference type="EMBL" id="MBJ7603773.1"/>
    </source>
</evidence>
<feature type="transmembrane region" description="Helical" evidence="1">
    <location>
        <begin position="21"/>
        <end position="42"/>
    </location>
</feature>
<evidence type="ECO:0000313" key="4">
    <source>
        <dbReference type="Proteomes" id="UP000620075"/>
    </source>
</evidence>
<comment type="caution">
    <text evidence="3">The sequence shown here is derived from an EMBL/GenBank/DDBJ whole genome shotgun (WGS) entry which is preliminary data.</text>
</comment>
<organism evidence="3 4">
    <name type="scientific">Candidatus Dormiibacter inghamiae</name>
    <dbReference type="NCBI Taxonomy" id="3127013"/>
    <lineage>
        <taxon>Bacteria</taxon>
        <taxon>Bacillati</taxon>
        <taxon>Candidatus Dormiibacterota</taxon>
        <taxon>Candidatus Dormibacteria</taxon>
        <taxon>Candidatus Dormibacterales</taxon>
        <taxon>Candidatus Dormibacteraceae</taxon>
        <taxon>Candidatus Dormiibacter</taxon>
    </lineage>
</organism>
<evidence type="ECO:0000256" key="1">
    <source>
        <dbReference type="SAM" id="Phobius"/>
    </source>
</evidence>
<gene>
    <name evidence="3" type="ORF">JF888_11360</name>
</gene>
<dbReference type="PANTHER" id="PTHR33608">
    <property type="entry name" value="BLL2464 PROTEIN"/>
    <property type="match status" value="1"/>
</dbReference>
<dbReference type="AlphaFoldDB" id="A0A934KJA5"/>
<sequence>MSGQRAGAASRLSRPAARVVASRRLAVYLGIGAAGLLTAVLFGRPEAVAVVVPLLLLPALGLAAAGSPELSISIGQARERAIEGSEVALSVSLQASRPLWGLRLEIRPGREVTARPLGPSVSELRPGAAADLHWALSCRRWGGRRGGTLNVSAQDRLGLFSYHWADQRLPGLRIYPAADKLRRLIPAARPQMSAGDDVSNLRGDGIEFGGIRQFLPGDRVRHVNWRATARRGTLQVNELRPERNADVVIFLDTFTELELGKENSLDRAVRAAGSIAGAYLRSRDRVGLIGFGGTLRWLAPGLGERQAYRIADSLIESEVIFSYAWKGLEVIPPRTLPPGALVVAVTPLLDERSLRALLDLGGRGHDLVVVEVSPLDFLPPAQDEPAFLARRLWEMERQALRTRFVSVGVPVVRWDAGLPLAAPLLAASRFRRERRLVAPR</sequence>
<evidence type="ECO:0000259" key="2">
    <source>
        <dbReference type="Pfam" id="PF01882"/>
    </source>
</evidence>
<proteinExistence type="predicted"/>
<name>A0A934KJA5_9BACT</name>
<dbReference type="RefSeq" id="WP_338180327.1">
    <property type="nucleotide sequence ID" value="NZ_JAEKNQ010000040.1"/>
</dbReference>